<dbReference type="EMBL" id="FO681348">
    <property type="protein sequence ID" value="CCV65982.1"/>
    <property type="molecule type" value="Genomic_DNA"/>
</dbReference>
<evidence type="ECO:0000256" key="1">
    <source>
        <dbReference type="SAM" id="Coils"/>
    </source>
</evidence>
<dbReference type="PROSITE" id="PS50887">
    <property type="entry name" value="GGDEF"/>
    <property type="match status" value="1"/>
</dbReference>
<organism evidence="4 5">
    <name type="scientific">Acholeplasma brassicae</name>
    <dbReference type="NCBI Taxonomy" id="61635"/>
    <lineage>
        <taxon>Bacteria</taxon>
        <taxon>Bacillati</taxon>
        <taxon>Mycoplasmatota</taxon>
        <taxon>Mollicutes</taxon>
        <taxon>Acholeplasmatales</taxon>
        <taxon>Acholeplasmataceae</taxon>
        <taxon>Acholeplasma</taxon>
    </lineage>
</organism>
<sequence>MDQNNKRIKELQDEVQSLKTIIKQMIDDNHSFESLDFGWTGNLGRWYWNYQTNEVTFNPLKVMALGYVYEEIPKQVDYQFFTEKLHEDDYERVMSNMLEHLQGKRDAYEVEYRIKKRDGSYLWFYDRGVVTKRDEKNRPLLMAGIVFDITKKKEIEEELKAKNKYLEELAIKDPLTGICNHRSLYSQLNHLLTGKKVFDTLAVVMLDLDNFKKVNDTKGHVFGDEVLKQFSSIVLKHIPNSSVFGRYGGEEFMLICLNQTSDEILNCCNRIREEFKNYYLTETINISVSGGIEFYDNQTLYQLIDNADQKLYVAKRNGKDQFII</sequence>
<dbReference type="PROSITE" id="PS50113">
    <property type="entry name" value="PAC"/>
    <property type="match status" value="1"/>
</dbReference>
<dbReference type="Pfam" id="PF00990">
    <property type="entry name" value="GGDEF"/>
    <property type="match status" value="1"/>
</dbReference>
<dbReference type="PANTHER" id="PTHR45138:SF9">
    <property type="entry name" value="DIGUANYLATE CYCLASE DGCM-RELATED"/>
    <property type="match status" value="1"/>
</dbReference>
<evidence type="ECO:0000313" key="5">
    <source>
        <dbReference type="Proteomes" id="UP000032737"/>
    </source>
</evidence>
<dbReference type="OrthoDB" id="9804955at2"/>
<gene>
    <name evidence="4" type="ORF">BN85309610</name>
</gene>
<dbReference type="PANTHER" id="PTHR45138">
    <property type="entry name" value="REGULATORY COMPONENTS OF SENSORY TRANSDUCTION SYSTEM"/>
    <property type="match status" value="1"/>
</dbReference>
<accession>U4KNP4</accession>
<evidence type="ECO:0000313" key="4">
    <source>
        <dbReference type="EMBL" id="CCV65982.1"/>
    </source>
</evidence>
<dbReference type="SMART" id="SM00267">
    <property type="entry name" value="GGDEF"/>
    <property type="match status" value="1"/>
</dbReference>
<dbReference type="HOGENOM" id="CLU_000445_11_4_14"/>
<reference evidence="4 5" key="1">
    <citation type="journal article" date="2013" name="J. Mol. Microbiol. Biotechnol.">
        <title>Analysis of the Complete Genomes of Acholeplasma brassicae , A. palmae and A. laidlawii and Their Comparison to the Obligate Parasites from ' Candidatus Phytoplasma'.</title>
        <authorList>
            <person name="Kube M."/>
            <person name="Siewert C."/>
            <person name="Migdoll A.M."/>
            <person name="Duduk B."/>
            <person name="Holz S."/>
            <person name="Rabus R."/>
            <person name="Seemuller E."/>
            <person name="Mitrovic J."/>
            <person name="Muller I."/>
            <person name="Buttner C."/>
            <person name="Reinhardt R."/>
        </authorList>
    </citation>
    <scope>NUCLEOTIDE SEQUENCE [LARGE SCALE GENOMIC DNA]</scope>
    <source>
        <strain evidence="5">0502</strain>
    </source>
</reference>
<dbReference type="InterPro" id="IPR013655">
    <property type="entry name" value="PAS_fold_3"/>
</dbReference>
<dbReference type="InterPro" id="IPR000700">
    <property type="entry name" value="PAS-assoc_C"/>
</dbReference>
<keyword evidence="1" id="KW-0175">Coiled coil</keyword>
<dbReference type="RefSeq" id="WP_030004844.1">
    <property type="nucleotide sequence ID" value="NC_022549.1"/>
</dbReference>
<evidence type="ECO:0000259" key="3">
    <source>
        <dbReference type="PROSITE" id="PS50887"/>
    </source>
</evidence>
<dbReference type="SUPFAM" id="SSF55073">
    <property type="entry name" value="Nucleotide cyclase"/>
    <property type="match status" value="1"/>
</dbReference>
<dbReference type="STRING" id="61635.BN85309610"/>
<feature type="coiled-coil region" evidence="1">
    <location>
        <begin position="1"/>
        <end position="28"/>
    </location>
</feature>
<name>U4KNP4_9MOLU</name>
<dbReference type="InterPro" id="IPR000014">
    <property type="entry name" value="PAS"/>
</dbReference>
<dbReference type="Proteomes" id="UP000032737">
    <property type="component" value="Chromosome"/>
</dbReference>
<dbReference type="InterPro" id="IPR050469">
    <property type="entry name" value="Diguanylate_Cyclase"/>
</dbReference>
<dbReference type="InterPro" id="IPR029787">
    <property type="entry name" value="Nucleotide_cyclase"/>
</dbReference>
<dbReference type="CDD" id="cd00130">
    <property type="entry name" value="PAS"/>
    <property type="match status" value="1"/>
</dbReference>
<dbReference type="InterPro" id="IPR000160">
    <property type="entry name" value="GGDEF_dom"/>
</dbReference>
<dbReference type="NCBIfam" id="TIGR00229">
    <property type="entry name" value="sensory_box"/>
    <property type="match status" value="1"/>
</dbReference>
<feature type="domain" description="PAC" evidence="2">
    <location>
        <begin position="108"/>
        <end position="161"/>
    </location>
</feature>
<evidence type="ECO:0000259" key="2">
    <source>
        <dbReference type="PROSITE" id="PS50113"/>
    </source>
</evidence>
<dbReference type="KEGG" id="abra:BN85309610"/>
<dbReference type="GO" id="GO:0052621">
    <property type="term" value="F:diguanylate cyclase activity"/>
    <property type="evidence" value="ECO:0007669"/>
    <property type="project" value="TreeGrafter"/>
</dbReference>
<dbReference type="InterPro" id="IPR043128">
    <property type="entry name" value="Rev_trsase/Diguanyl_cyclase"/>
</dbReference>
<dbReference type="InterPro" id="IPR035965">
    <property type="entry name" value="PAS-like_dom_sf"/>
</dbReference>
<dbReference type="FunFam" id="3.30.70.270:FF:000001">
    <property type="entry name" value="Diguanylate cyclase domain protein"/>
    <property type="match status" value="1"/>
</dbReference>
<dbReference type="CDD" id="cd01949">
    <property type="entry name" value="GGDEF"/>
    <property type="match status" value="1"/>
</dbReference>
<dbReference type="Gene3D" id="3.30.70.270">
    <property type="match status" value="1"/>
</dbReference>
<dbReference type="Gene3D" id="3.30.450.20">
    <property type="entry name" value="PAS domain"/>
    <property type="match status" value="1"/>
</dbReference>
<dbReference type="NCBIfam" id="TIGR00254">
    <property type="entry name" value="GGDEF"/>
    <property type="match status" value="1"/>
</dbReference>
<dbReference type="InterPro" id="IPR001610">
    <property type="entry name" value="PAC"/>
</dbReference>
<dbReference type="SMART" id="SM00086">
    <property type="entry name" value="PAC"/>
    <property type="match status" value="1"/>
</dbReference>
<dbReference type="Pfam" id="PF08447">
    <property type="entry name" value="PAS_3"/>
    <property type="match status" value="1"/>
</dbReference>
<dbReference type="AlphaFoldDB" id="U4KNP4"/>
<keyword evidence="5" id="KW-1185">Reference proteome</keyword>
<feature type="domain" description="GGDEF" evidence="3">
    <location>
        <begin position="199"/>
        <end position="324"/>
    </location>
</feature>
<proteinExistence type="predicted"/>
<dbReference type="SUPFAM" id="SSF55785">
    <property type="entry name" value="PYP-like sensor domain (PAS domain)"/>
    <property type="match status" value="1"/>
</dbReference>
<protein>
    <submittedName>
        <fullName evidence="4">Putative signalling protein</fullName>
    </submittedName>
</protein>